<keyword evidence="3" id="KW-1185">Reference proteome</keyword>
<dbReference type="Proteomes" id="UP001363622">
    <property type="component" value="Unassembled WGS sequence"/>
</dbReference>
<name>A0ABR1L1E6_9PEZI</name>
<dbReference type="EMBL" id="JBBPHU010000001">
    <property type="protein sequence ID" value="KAK7524249.1"/>
    <property type="molecule type" value="Genomic_DNA"/>
</dbReference>
<proteinExistence type="predicted"/>
<organism evidence="2 3">
    <name type="scientific">Phyllosticta citriasiana</name>
    <dbReference type="NCBI Taxonomy" id="595635"/>
    <lineage>
        <taxon>Eukaryota</taxon>
        <taxon>Fungi</taxon>
        <taxon>Dikarya</taxon>
        <taxon>Ascomycota</taxon>
        <taxon>Pezizomycotina</taxon>
        <taxon>Dothideomycetes</taxon>
        <taxon>Dothideomycetes incertae sedis</taxon>
        <taxon>Botryosphaeriales</taxon>
        <taxon>Phyllostictaceae</taxon>
        <taxon>Phyllosticta</taxon>
    </lineage>
</organism>
<reference evidence="2 3" key="1">
    <citation type="submission" date="2024-04" db="EMBL/GenBank/DDBJ databases">
        <title>Phyllosticta paracitricarpa is synonymous to the EU quarantine fungus P. citricarpa based on phylogenomic analyses.</title>
        <authorList>
            <consortium name="Lawrence Berkeley National Laboratory"/>
            <person name="Van Ingen-Buijs V.A."/>
            <person name="Van Westerhoven A.C."/>
            <person name="Haridas S."/>
            <person name="Skiadas P."/>
            <person name="Martin F."/>
            <person name="Groenewald J.Z."/>
            <person name="Crous P.W."/>
            <person name="Seidl M.F."/>
        </authorList>
    </citation>
    <scope>NUCLEOTIDE SEQUENCE [LARGE SCALE GENOMIC DNA]</scope>
    <source>
        <strain evidence="2 3">CBS 123371</strain>
    </source>
</reference>
<keyword evidence="1" id="KW-0812">Transmembrane</keyword>
<sequence>MHLLASLHNLYPRFWPFASTLSLSLGAEVAFFSRFLPFVFVLVCPRVADSAAFLQLGRHCLCHGALRSQHLSRVCFPNTAQYAALLLPPKSRFLTLAIFAFAFRCLLDYALLLAIGFFFFFSRACNASLACLRVCLLAALFGSNRHLLGFGYASTCFS</sequence>
<evidence type="ECO:0008006" key="4">
    <source>
        <dbReference type="Google" id="ProtNLM"/>
    </source>
</evidence>
<evidence type="ECO:0000313" key="2">
    <source>
        <dbReference type="EMBL" id="KAK7524249.1"/>
    </source>
</evidence>
<evidence type="ECO:0000256" key="1">
    <source>
        <dbReference type="SAM" id="Phobius"/>
    </source>
</evidence>
<gene>
    <name evidence="2" type="ORF">IWZ03DRAFT_20837</name>
</gene>
<feature type="transmembrane region" description="Helical" evidence="1">
    <location>
        <begin position="93"/>
        <end position="121"/>
    </location>
</feature>
<evidence type="ECO:0000313" key="3">
    <source>
        <dbReference type="Proteomes" id="UP001363622"/>
    </source>
</evidence>
<comment type="caution">
    <text evidence="2">The sequence shown here is derived from an EMBL/GenBank/DDBJ whole genome shotgun (WGS) entry which is preliminary data.</text>
</comment>
<protein>
    <recommendedName>
        <fullName evidence="4">Transmembrane protein</fullName>
    </recommendedName>
</protein>
<keyword evidence="1" id="KW-1133">Transmembrane helix</keyword>
<accession>A0ABR1L1E6</accession>
<keyword evidence="1" id="KW-0472">Membrane</keyword>